<dbReference type="Pfam" id="PF12937">
    <property type="entry name" value="F-box-like"/>
    <property type="match status" value="1"/>
</dbReference>
<dbReference type="Gene3D" id="3.80.10.10">
    <property type="entry name" value="Ribonuclease Inhibitor"/>
    <property type="match status" value="1"/>
</dbReference>
<evidence type="ECO:0000313" key="3">
    <source>
        <dbReference type="Proteomes" id="UP000636479"/>
    </source>
</evidence>
<evidence type="ECO:0000259" key="1">
    <source>
        <dbReference type="Pfam" id="PF12937"/>
    </source>
</evidence>
<dbReference type="GeneID" id="59351310"/>
<proteinExistence type="predicted"/>
<protein>
    <submittedName>
        <fullName evidence="2">F-box domain-containing protein</fullName>
    </submittedName>
</protein>
<accession>A0A8H6S4F8</accession>
<dbReference type="Proteomes" id="UP000636479">
    <property type="component" value="Unassembled WGS sequence"/>
</dbReference>
<dbReference type="AlphaFoldDB" id="A0A8H6S4F8"/>
<dbReference type="EMBL" id="JACAZF010000012">
    <property type="protein sequence ID" value="KAF7292035.1"/>
    <property type="molecule type" value="Genomic_DNA"/>
</dbReference>
<organism evidence="2 3">
    <name type="scientific">Mycena indigotica</name>
    <dbReference type="NCBI Taxonomy" id="2126181"/>
    <lineage>
        <taxon>Eukaryota</taxon>
        <taxon>Fungi</taxon>
        <taxon>Dikarya</taxon>
        <taxon>Basidiomycota</taxon>
        <taxon>Agaricomycotina</taxon>
        <taxon>Agaricomycetes</taxon>
        <taxon>Agaricomycetidae</taxon>
        <taxon>Agaricales</taxon>
        <taxon>Marasmiineae</taxon>
        <taxon>Mycenaceae</taxon>
        <taxon>Mycena</taxon>
    </lineage>
</organism>
<evidence type="ECO:0000313" key="2">
    <source>
        <dbReference type="EMBL" id="KAF7292035.1"/>
    </source>
</evidence>
<name>A0A8H6S4F8_9AGAR</name>
<dbReference type="SUPFAM" id="SSF81383">
    <property type="entry name" value="F-box domain"/>
    <property type="match status" value="1"/>
</dbReference>
<reference evidence="2" key="1">
    <citation type="submission" date="2020-05" db="EMBL/GenBank/DDBJ databases">
        <title>Mycena genomes resolve the evolution of fungal bioluminescence.</title>
        <authorList>
            <person name="Tsai I.J."/>
        </authorList>
    </citation>
    <scope>NUCLEOTIDE SEQUENCE</scope>
    <source>
        <strain evidence="2">171206Taipei</strain>
    </source>
</reference>
<dbReference type="SUPFAM" id="SSF52047">
    <property type="entry name" value="RNI-like"/>
    <property type="match status" value="1"/>
</dbReference>
<feature type="domain" description="F-box" evidence="1">
    <location>
        <begin position="76"/>
        <end position="128"/>
    </location>
</feature>
<dbReference type="InterPro" id="IPR036047">
    <property type="entry name" value="F-box-like_dom_sf"/>
</dbReference>
<dbReference type="OrthoDB" id="2269034at2759"/>
<dbReference type="Gene3D" id="1.20.1280.50">
    <property type="match status" value="1"/>
</dbReference>
<gene>
    <name evidence="2" type="ORF">MIND_01229500</name>
</gene>
<dbReference type="InterPro" id="IPR001810">
    <property type="entry name" value="F-box_dom"/>
</dbReference>
<dbReference type="InterPro" id="IPR032675">
    <property type="entry name" value="LRR_dom_sf"/>
</dbReference>
<sequence>MYEDPYNPAADLLSFFRHPRGRSPTGSDLDASPPLSSAEIVRLREEAARIVKTIGTLTIQLEEIQQTLATVVYPVNTLPAELLCRIFAAAVSSSPRSQVNYTLLHITAVCQRWRSVALADPRLWTRACYCINGEKRDLLFEHFIARTQGLPIEFSTIGGDEYREILGHWWFPDHIFASASRWGEVDLSAEEPSILTLDALGTIAALELPFLSQMTLDGWTAEILAPDKHPKFHSQSTPQLSELAISIPNLVFDLAFPAHQLRKLTILRPAFYRDILSILPHLISLEELSLSSLTIDLALAFDDEPKTLLTMPHLSALWLLGIKSPVVLYYLVLPSLASLHVSDFDYSDAESAINPCIVRSAASVVSLSLVPNTYNAFTYLLSSALASVKDLTVTLFPMDDNGGQCCAAGLADFDKLPNLESLTLVVPVATPGPVNIRPFLDGVAMRATGAMLADVEMKLTQFVVEFPPYGISPEDMRDLEHLHRQLDVPVRMPKGYPAGLVQKSWDCRGLEDDDSEGLDSD</sequence>
<keyword evidence="3" id="KW-1185">Reference proteome</keyword>
<comment type="caution">
    <text evidence="2">The sequence shown here is derived from an EMBL/GenBank/DDBJ whole genome shotgun (WGS) entry which is preliminary data.</text>
</comment>
<dbReference type="RefSeq" id="XP_037214762.1">
    <property type="nucleotide sequence ID" value="XM_037368794.1"/>
</dbReference>